<organism evidence="1 2">
    <name type="scientific">Paenibacillus baekrokdamisoli</name>
    <dbReference type="NCBI Taxonomy" id="1712516"/>
    <lineage>
        <taxon>Bacteria</taxon>
        <taxon>Bacillati</taxon>
        <taxon>Bacillota</taxon>
        <taxon>Bacilli</taxon>
        <taxon>Bacillales</taxon>
        <taxon>Paenibacillaceae</taxon>
        <taxon>Paenibacillus</taxon>
    </lineage>
</organism>
<reference evidence="1 2" key="1">
    <citation type="submission" date="2018-11" db="EMBL/GenBank/DDBJ databases">
        <title>Complete genome sequence of Paenibacillus baekrokdamisoli strain KCTC 33723.</title>
        <authorList>
            <person name="Kang S.W."/>
            <person name="Lee K.C."/>
            <person name="Kim K.K."/>
            <person name="Kim J.S."/>
            <person name="Kim D.S."/>
            <person name="Ko S.H."/>
            <person name="Yang S.H."/>
            <person name="Lee J.S."/>
        </authorList>
    </citation>
    <scope>NUCLEOTIDE SEQUENCE [LARGE SCALE GENOMIC DNA]</scope>
    <source>
        <strain evidence="1 2">KCTC 33723</strain>
    </source>
</reference>
<dbReference type="InterPro" id="IPR016181">
    <property type="entry name" value="Acyl_CoA_acyltransferase"/>
</dbReference>
<gene>
    <name evidence="1" type="ORF">Back11_32860</name>
</gene>
<dbReference type="Proteomes" id="UP000275368">
    <property type="component" value="Chromosome"/>
</dbReference>
<sequence length="310" mass="35767">MEERSSLLIRHITQHDDFVHLHQMMNDTAKRFNPDPTFHGFGTTPEELKDDYSDITRSNGFLAEQNGMVIGFIGVSLSPITKNGNITFGYLEGYEFALSELVDKCPPVVRDNGGNKLYKFAFSKFGQIRNSEITLWERMGFTSEEYSNVTIILHLKDWIEPQDFNNANITPASDTELETIKQLLIEDDESFIAERIDNPKKVLLTLRDENTNEIMGLAYYFVDLVNKGTEYEFLDAYAFTLHFRPNFELSKTEMQRLLHAAIFSTKQLGVLHIITRITLKNFTIFALMIREGFDDPEMEKNSTVNLYKKV</sequence>
<dbReference type="RefSeq" id="WP_125659225.1">
    <property type="nucleotide sequence ID" value="NZ_AP019308.1"/>
</dbReference>
<protein>
    <submittedName>
        <fullName evidence="1">Uncharacterized protein</fullName>
    </submittedName>
</protein>
<evidence type="ECO:0000313" key="1">
    <source>
        <dbReference type="EMBL" id="BBH21941.1"/>
    </source>
</evidence>
<dbReference type="OrthoDB" id="2547144at2"/>
<dbReference type="KEGG" id="pbk:Back11_32860"/>
<accession>A0A3G9J7X6</accession>
<evidence type="ECO:0000313" key="2">
    <source>
        <dbReference type="Proteomes" id="UP000275368"/>
    </source>
</evidence>
<keyword evidence="2" id="KW-1185">Reference proteome</keyword>
<proteinExistence type="predicted"/>
<dbReference type="SUPFAM" id="SSF55729">
    <property type="entry name" value="Acyl-CoA N-acyltransferases (Nat)"/>
    <property type="match status" value="1"/>
</dbReference>
<dbReference type="AlphaFoldDB" id="A0A3G9J7X6"/>
<dbReference type="EMBL" id="AP019308">
    <property type="protein sequence ID" value="BBH21941.1"/>
    <property type="molecule type" value="Genomic_DNA"/>
</dbReference>
<name>A0A3G9J7X6_9BACL</name>